<dbReference type="STRING" id="693986.MOC_5358"/>
<evidence type="ECO:0000313" key="1">
    <source>
        <dbReference type="EMBL" id="AIQ93113.1"/>
    </source>
</evidence>
<evidence type="ECO:0000313" key="2">
    <source>
        <dbReference type="Proteomes" id="UP000029492"/>
    </source>
</evidence>
<proteinExistence type="predicted"/>
<sequence>MGRAEIVGRANRHAGGEVGCGRGLRTGADYAFCRDLAAGFLCEDPFRV</sequence>
<dbReference type="KEGG" id="mor:MOC_5358"/>
<dbReference type="HOGENOM" id="CLU_3154781_0_0_5"/>
<accession>A0A089P4Y8</accession>
<gene>
    <name evidence="1" type="ORF">MOC_5358</name>
</gene>
<reference evidence="1 2" key="1">
    <citation type="journal article" date="2014" name="PLoS ONE">
        <title>Genome Information of Methylobacterium oryzae, a Plant-Probiotic Methylotroph in the Phyllosphere.</title>
        <authorList>
            <person name="Kwak M.J."/>
            <person name="Jeong H."/>
            <person name="Madhaiyan M."/>
            <person name="Lee Y."/>
            <person name="Sa T.M."/>
            <person name="Oh T.K."/>
            <person name="Kim J.F."/>
        </authorList>
    </citation>
    <scope>NUCLEOTIDE SEQUENCE [LARGE SCALE GENOMIC DNA]</scope>
    <source>
        <strain evidence="1 2">CBMB20</strain>
    </source>
</reference>
<dbReference type="Proteomes" id="UP000029492">
    <property type="component" value="Chromosome"/>
</dbReference>
<dbReference type="EMBL" id="CP003811">
    <property type="protein sequence ID" value="AIQ93113.1"/>
    <property type="molecule type" value="Genomic_DNA"/>
</dbReference>
<keyword evidence="2" id="KW-1185">Reference proteome</keyword>
<dbReference type="AlphaFoldDB" id="A0A089P4Y8"/>
<organism evidence="1 2">
    <name type="scientific">Methylobacterium oryzae CBMB20</name>
    <dbReference type="NCBI Taxonomy" id="693986"/>
    <lineage>
        <taxon>Bacteria</taxon>
        <taxon>Pseudomonadati</taxon>
        <taxon>Pseudomonadota</taxon>
        <taxon>Alphaproteobacteria</taxon>
        <taxon>Hyphomicrobiales</taxon>
        <taxon>Methylobacteriaceae</taxon>
        <taxon>Methylobacterium</taxon>
    </lineage>
</organism>
<protein>
    <submittedName>
        <fullName evidence="1">Protein of unassigned function</fullName>
    </submittedName>
</protein>
<name>A0A089P4Y8_9HYPH</name>